<dbReference type="InterPro" id="IPR051651">
    <property type="entry name" value="DMTF1_DNA-bind_reg"/>
</dbReference>
<dbReference type="SUPFAM" id="SSF46689">
    <property type="entry name" value="Homeodomain-like"/>
    <property type="match status" value="2"/>
</dbReference>
<evidence type="ECO:0000259" key="5">
    <source>
        <dbReference type="PROSITE" id="PS50090"/>
    </source>
</evidence>
<dbReference type="InterPro" id="IPR001005">
    <property type="entry name" value="SANT/Myb"/>
</dbReference>
<dbReference type="EMBL" id="MU151065">
    <property type="protein sequence ID" value="KAF9453022.1"/>
    <property type="molecule type" value="Genomic_DNA"/>
</dbReference>
<dbReference type="InterPro" id="IPR009057">
    <property type="entry name" value="Homeodomain-like_sf"/>
</dbReference>
<dbReference type="GO" id="GO:0000976">
    <property type="term" value="F:transcription cis-regulatory region binding"/>
    <property type="evidence" value="ECO:0007669"/>
    <property type="project" value="TreeGrafter"/>
</dbReference>
<evidence type="ECO:0000313" key="8">
    <source>
        <dbReference type="Proteomes" id="UP000807342"/>
    </source>
</evidence>
<sequence>MGLPFSDLSFDSNEDVLRALQDLDITKIANVLKTLGEAVAAANVSPLAPPFAPPPMFYPMNPPVQLTPVGQAPAPSNAILGIPPKKSARVKNVDTTPAATEQPDNEDHAELLATKWMGTSKLAELVKSEGLVYKKGKFSATEEQSLREAILNFQTTERLTNEQLQDAIFPKNGDRDKTMPFWQQVTASVPRRPIIAVYHHVRRTYHPLKQQGKWSPEEDGRLKQAVADLGQQWEKVSARVGRMSADCRDRYRNHVQDREIRITGPWSKEEEVQLTRIVTDMTVNQGKDIDDDVFWGKVSELMGGRRGRQQCRIKWTDALSKTVKNEGQKPRWSQQDGFILVHKVDSLNVRDDTEIDWKTLNDPDWNLWSAHALQRRWLTMKRSIKGYENMSHAEIMDILRVKKAHLPLPPSQSTKKRKERKVTSAAAIPDADTAGSADATRAGSSSSSRAGEDLDPDSDSSSSGSESDSD</sequence>
<evidence type="ECO:0000313" key="7">
    <source>
        <dbReference type="EMBL" id="KAF9453022.1"/>
    </source>
</evidence>
<comment type="subcellular location">
    <subcellularLocation>
        <location evidence="1">Nucleus</location>
    </subcellularLocation>
</comment>
<dbReference type="PROSITE" id="PS50090">
    <property type="entry name" value="MYB_LIKE"/>
    <property type="match status" value="2"/>
</dbReference>
<gene>
    <name evidence="7" type="ORF">P691DRAFT_793488</name>
</gene>
<protein>
    <recommendedName>
        <fullName evidence="9">Nucleolar protein</fullName>
    </recommendedName>
</protein>
<dbReference type="Proteomes" id="UP000807342">
    <property type="component" value="Unassembled WGS sequence"/>
</dbReference>
<evidence type="ECO:0008006" key="9">
    <source>
        <dbReference type="Google" id="ProtNLM"/>
    </source>
</evidence>
<organism evidence="7 8">
    <name type="scientific">Macrolepiota fuliginosa MF-IS2</name>
    <dbReference type="NCBI Taxonomy" id="1400762"/>
    <lineage>
        <taxon>Eukaryota</taxon>
        <taxon>Fungi</taxon>
        <taxon>Dikarya</taxon>
        <taxon>Basidiomycota</taxon>
        <taxon>Agaricomycotina</taxon>
        <taxon>Agaricomycetes</taxon>
        <taxon>Agaricomycetidae</taxon>
        <taxon>Agaricales</taxon>
        <taxon>Agaricineae</taxon>
        <taxon>Agaricaceae</taxon>
        <taxon>Macrolepiota</taxon>
    </lineage>
</organism>
<feature type="domain" description="Myb-like" evidence="5">
    <location>
        <begin position="258"/>
        <end position="319"/>
    </location>
</feature>
<feature type="compositionally biased region" description="Low complexity" evidence="4">
    <location>
        <begin position="430"/>
        <end position="449"/>
    </location>
</feature>
<dbReference type="GO" id="GO:0003700">
    <property type="term" value="F:DNA-binding transcription factor activity"/>
    <property type="evidence" value="ECO:0007669"/>
    <property type="project" value="TreeGrafter"/>
</dbReference>
<dbReference type="PANTHER" id="PTHR46380">
    <property type="entry name" value="CYCLIN-D-BINDING MYB-LIKE TRANSCRIPTION FACTOR 1"/>
    <property type="match status" value="1"/>
</dbReference>
<evidence type="ECO:0000256" key="2">
    <source>
        <dbReference type="ARBA" id="ARBA00023125"/>
    </source>
</evidence>
<evidence type="ECO:0000259" key="6">
    <source>
        <dbReference type="PROSITE" id="PS51294"/>
    </source>
</evidence>
<comment type="caution">
    <text evidence="7">The sequence shown here is derived from an EMBL/GenBank/DDBJ whole genome shotgun (WGS) entry which is preliminary data.</text>
</comment>
<evidence type="ECO:0000256" key="4">
    <source>
        <dbReference type="SAM" id="MobiDB-lite"/>
    </source>
</evidence>
<dbReference type="InterPro" id="IPR017930">
    <property type="entry name" value="Myb_dom"/>
</dbReference>
<dbReference type="AlphaFoldDB" id="A0A9P6C602"/>
<dbReference type="OrthoDB" id="39591at2759"/>
<keyword evidence="2" id="KW-0238">DNA-binding</keyword>
<dbReference type="CDD" id="cd00167">
    <property type="entry name" value="SANT"/>
    <property type="match status" value="2"/>
</dbReference>
<keyword evidence="8" id="KW-1185">Reference proteome</keyword>
<name>A0A9P6C602_9AGAR</name>
<feature type="domain" description="Myb-like" evidence="5">
    <location>
        <begin position="206"/>
        <end position="255"/>
    </location>
</feature>
<accession>A0A9P6C602</accession>
<feature type="region of interest" description="Disordered" evidence="4">
    <location>
        <begin position="406"/>
        <end position="470"/>
    </location>
</feature>
<dbReference type="SMART" id="SM00717">
    <property type="entry name" value="SANT"/>
    <property type="match status" value="3"/>
</dbReference>
<dbReference type="Gene3D" id="1.10.10.60">
    <property type="entry name" value="Homeodomain-like"/>
    <property type="match status" value="2"/>
</dbReference>
<dbReference type="GO" id="GO:0005634">
    <property type="term" value="C:nucleus"/>
    <property type="evidence" value="ECO:0007669"/>
    <property type="project" value="UniProtKB-SubCell"/>
</dbReference>
<dbReference type="PANTHER" id="PTHR46380:SF2">
    <property type="entry name" value="CYCLIN-D-BINDING MYB-LIKE TRANSCRIPTION FACTOR 1"/>
    <property type="match status" value="1"/>
</dbReference>
<dbReference type="Pfam" id="PF00249">
    <property type="entry name" value="Myb_DNA-binding"/>
    <property type="match status" value="1"/>
</dbReference>
<keyword evidence="3" id="KW-0539">Nucleus</keyword>
<evidence type="ECO:0000256" key="3">
    <source>
        <dbReference type="ARBA" id="ARBA00023242"/>
    </source>
</evidence>
<reference evidence="7" key="1">
    <citation type="submission" date="2020-11" db="EMBL/GenBank/DDBJ databases">
        <authorList>
            <consortium name="DOE Joint Genome Institute"/>
            <person name="Ahrendt S."/>
            <person name="Riley R."/>
            <person name="Andreopoulos W."/>
            <person name="Labutti K."/>
            <person name="Pangilinan J."/>
            <person name="Ruiz-Duenas F.J."/>
            <person name="Barrasa J.M."/>
            <person name="Sanchez-Garcia M."/>
            <person name="Camarero S."/>
            <person name="Miyauchi S."/>
            <person name="Serrano A."/>
            <person name="Linde D."/>
            <person name="Babiker R."/>
            <person name="Drula E."/>
            <person name="Ayuso-Fernandez I."/>
            <person name="Pacheco R."/>
            <person name="Padilla G."/>
            <person name="Ferreira P."/>
            <person name="Barriuso J."/>
            <person name="Kellner H."/>
            <person name="Castanera R."/>
            <person name="Alfaro M."/>
            <person name="Ramirez L."/>
            <person name="Pisabarro A.G."/>
            <person name="Kuo A."/>
            <person name="Tritt A."/>
            <person name="Lipzen A."/>
            <person name="He G."/>
            <person name="Yan M."/>
            <person name="Ng V."/>
            <person name="Cullen D."/>
            <person name="Martin F."/>
            <person name="Rosso M.-N."/>
            <person name="Henrissat B."/>
            <person name="Hibbett D."/>
            <person name="Martinez A.T."/>
            <person name="Grigoriev I.V."/>
        </authorList>
    </citation>
    <scope>NUCLEOTIDE SEQUENCE</scope>
    <source>
        <strain evidence="7">MF-IS2</strain>
    </source>
</reference>
<proteinExistence type="predicted"/>
<feature type="compositionally biased region" description="Low complexity" evidence="4">
    <location>
        <begin position="459"/>
        <end position="470"/>
    </location>
</feature>
<feature type="domain" description="HTH myb-type" evidence="6">
    <location>
        <begin position="206"/>
        <end position="259"/>
    </location>
</feature>
<dbReference type="PROSITE" id="PS51294">
    <property type="entry name" value="HTH_MYB"/>
    <property type="match status" value="1"/>
</dbReference>
<evidence type="ECO:0000256" key="1">
    <source>
        <dbReference type="ARBA" id="ARBA00004123"/>
    </source>
</evidence>